<organism evidence="1 2">
    <name type="scientific">Rubus argutus</name>
    <name type="common">Southern blackberry</name>
    <dbReference type="NCBI Taxonomy" id="59490"/>
    <lineage>
        <taxon>Eukaryota</taxon>
        <taxon>Viridiplantae</taxon>
        <taxon>Streptophyta</taxon>
        <taxon>Embryophyta</taxon>
        <taxon>Tracheophyta</taxon>
        <taxon>Spermatophyta</taxon>
        <taxon>Magnoliopsida</taxon>
        <taxon>eudicotyledons</taxon>
        <taxon>Gunneridae</taxon>
        <taxon>Pentapetalae</taxon>
        <taxon>rosids</taxon>
        <taxon>fabids</taxon>
        <taxon>Rosales</taxon>
        <taxon>Rosaceae</taxon>
        <taxon>Rosoideae</taxon>
        <taxon>Rosoideae incertae sedis</taxon>
        <taxon>Rubus</taxon>
    </lineage>
</organism>
<protein>
    <submittedName>
        <fullName evidence="1">Uncharacterized protein</fullName>
    </submittedName>
</protein>
<accession>A0AAW1WL04</accession>
<name>A0AAW1WL04_RUBAR</name>
<reference evidence="1 2" key="1">
    <citation type="journal article" date="2023" name="G3 (Bethesda)">
        <title>A chromosome-length genome assembly and annotation of blackberry (Rubus argutus, cv. 'Hillquist').</title>
        <authorList>
            <person name="Bruna T."/>
            <person name="Aryal R."/>
            <person name="Dudchenko O."/>
            <person name="Sargent D.J."/>
            <person name="Mead D."/>
            <person name="Buti M."/>
            <person name="Cavallini A."/>
            <person name="Hytonen T."/>
            <person name="Andres J."/>
            <person name="Pham M."/>
            <person name="Weisz D."/>
            <person name="Mascagni F."/>
            <person name="Usai G."/>
            <person name="Natali L."/>
            <person name="Bassil N."/>
            <person name="Fernandez G.E."/>
            <person name="Lomsadze A."/>
            <person name="Armour M."/>
            <person name="Olukolu B."/>
            <person name="Poorten T."/>
            <person name="Britton C."/>
            <person name="Davik J."/>
            <person name="Ashrafi H."/>
            <person name="Aiden E.L."/>
            <person name="Borodovsky M."/>
            <person name="Worthington M."/>
        </authorList>
    </citation>
    <scope>NUCLEOTIDE SEQUENCE [LARGE SCALE GENOMIC DNA]</scope>
    <source>
        <strain evidence="1">PI 553951</strain>
    </source>
</reference>
<evidence type="ECO:0000313" key="1">
    <source>
        <dbReference type="EMBL" id="KAK9924002.1"/>
    </source>
</evidence>
<dbReference type="AlphaFoldDB" id="A0AAW1WL04"/>
<evidence type="ECO:0000313" key="2">
    <source>
        <dbReference type="Proteomes" id="UP001457282"/>
    </source>
</evidence>
<comment type="caution">
    <text evidence="1">The sequence shown here is derived from an EMBL/GenBank/DDBJ whole genome shotgun (WGS) entry which is preliminary data.</text>
</comment>
<keyword evidence="2" id="KW-1185">Reference proteome</keyword>
<proteinExistence type="predicted"/>
<gene>
    <name evidence="1" type="ORF">M0R45_032393</name>
</gene>
<sequence length="124" mass="14474">MWLKQEDHKKGRKLKFKMSPPIIQKKDKCPHLNHSNPDHHSSLVHNHHRSYCVVLYDPSALPYTWQIGNHAMGRALDFVFCVLEFVWLKHLSDLILPRRRLLCGGSPLISEHSLRNFLESASSR</sequence>
<dbReference type="Proteomes" id="UP001457282">
    <property type="component" value="Unassembled WGS sequence"/>
</dbReference>
<dbReference type="EMBL" id="JBEDUW010000006">
    <property type="protein sequence ID" value="KAK9924002.1"/>
    <property type="molecule type" value="Genomic_DNA"/>
</dbReference>